<dbReference type="InterPro" id="IPR001995">
    <property type="entry name" value="Peptidase_A2_cat"/>
</dbReference>
<dbReference type="SUPFAM" id="SSF50630">
    <property type="entry name" value="Acid proteases"/>
    <property type="match status" value="1"/>
</dbReference>
<dbReference type="PROSITE" id="PS00141">
    <property type="entry name" value="ASP_PROTEASE"/>
    <property type="match status" value="1"/>
</dbReference>
<evidence type="ECO:0000256" key="3">
    <source>
        <dbReference type="ARBA" id="ARBA00022801"/>
    </source>
</evidence>
<feature type="domain" description="Peptidase A2" evidence="4">
    <location>
        <begin position="192"/>
        <end position="235"/>
    </location>
</feature>
<dbReference type="InterPro" id="IPR018061">
    <property type="entry name" value="Retropepsins"/>
</dbReference>
<dbReference type="Gene3D" id="2.70.40.10">
    <property type="match status" value="1"/>
</dbReference>
<dbReference type="SUPFAM" id="SSF51283">
    <property type="entry name" value="dUTPase-like"/>
    <property type="match status" value="1"/>
</dbReference>
<proteinExistence type="predicted"/>
<evidence type="ECO:0000259" key="4">
    <source>
        <dbReference type="PROSITE" id="PS50175"/>
    </source>
</evidence>
<keyword evidence="1" id="KW-0645">Protease</keyword>
<dbReference type="Gene3D" id="2.40.70.10">
    <property type="entry name" value="Acid Proteases"/>
    <property type="match status" value="1"/>
</dbReference>
<feature type="non-terminal residue" evidence="5">
    <location>
        <position position="235"/>
    </location>
</feature>
<feature type="non-terminal residue" evidence="5">
    <location>
        <position position="1"/>
    </location>
</feature>
<dbReference type="Pfam" id="PF00692">
    <property type="entry name" value="dUTPase"/>
    <property type="match status" value="1"/>
</dbReference>
<dbReference type="AlphaFoldDB" id="A0A851C8W7"/>
<dbReference type="InterPro" id="IPR036157">
    <property type="entry name" value="dUTPase-like_sf"/>
</dbReference>
<organism evidence="5 6">
    <name type="scientific">Calyptomena viridis</name>
    <name type="common">Lesser green broadbill</name>
    <dbReference type="NCBI Taxonomy" id="135972"/>
    <lineage>
        <taxon>Eukaryota</taxon>
        <taxon>Metazoa</taxon>
        <taxon>Chordata</taxon>
        <taxon>Craniata</taxon>
        <taxon>Vertebrata</taxon>
        <taxon>Euteleostomi</taxon>
        <taxon>Archelosauria</taxon>
        <taxon>Archosauria</taxon>
        <taxon>Dinosauria</taxon>
        <taxon>Saurischia</taxon>
        <taxon>Theropoda</taxon>
        <taxon>Coelurosauria</taxon>
        <taxon>Aves</taxon>
        <taxon>Neognathae</taxon>
        <taxon>Neoaves</taxon>
        <taxon>Telluraves</taxon>
        <taxon>Australaves</taxon>
        <taxon>Passeriformes</taxon>
        <taxon>Eurylaimidae</taxon>
        <taxon>Calyptomena</taxon>
    </lineage>
</organism>
<evidence type="ECO:0000256" key="2">
    <source>
        <dbReference type="ARBA" id="ARBA00022750"/>
    </source>
</evidence>
<sequence>QLRATVSQFGVTSELVKQKLDYVWNTFILLPNDSRNILLKLHLHPTSHSRKPRLGPAVTTTLMTEHPQKIQTGVQGPIMICGKPVGALLLGRSSATVLGLFVLPGVIDADYKGEICMMVHTPFPPLKINKGQRIAQLIPLPQMTQSIPPIQPGPRGKQGFGSTGGLTLLTLDLSTRPKHDVELEYNNKKRVLEGLLDTGADSSIVSPNHWPHHWPMLPSMVTVTGVGGPTLAKKS</sequence>
<dbReference type="PANTHER" id="PTHR19422">
    <property type="entry name" value="GAG RETROVIRAL POLYPROTEIN"/>
    <property type="match status" value="1"/>
</dbReference>
<dbReference type="GO" id="GO:0006508">
    <property type="term" value="P:proteolysis"/>
    <property type="evidence" value="ECO:0007669"/>
    <property type="project" value="UniProtKB-KW"/>
</dbReference>
<dbReference type="InterPro" id="IPR001969">
    <property type="entry name" value="Aspartic_peptidase_AS"/>
</dbReference>
<accession>A0A851C8W7</accession>
<keyword evidence="2" id="KW-0064">Aspartyl protease</keyword>
<dbReference type="CDD" id="cd07557">
    <property type="entry name" value="trimeric_dUTPase"/>
    <property type="match status" value="1"/>
</dbReference>
<dbReference type="InterPro" id="IPR021109">
    <property type="entry name" value="Peptidase_aspartic_dom_sf"/>
</dbReference>
<dbReference type="InterPro" id="IPR033704">
    <property type="entry name" value="dUTPase_trimeric"/>
</dbReference>
<evidence type="ECO:0000313" key="5">
    <source>
        <dbReference type="EMBL" id="NWI53235.1"/>
    </source>
</evidence>
<dbReference type="EMBL" id="WEIV01011180">
    <property type="protein sequence ID" value="NWI53235.1"/>
    <property type="molecule type" value="Genomic_DNA"/>
</dbReference>
<dbReference type="InterPro" id="IPR051592">
    <property type="entry name" value="HERV-K_Pro_peptidase_A2"/>
</dbReference>
<comment type="caution">
    <text evidence="5">The sequence shown here is derived from an EMBL/GenBank/DDBJ whole genome shotgun (WGS) entry which is preliminary data.</text>
</comment>
<dbReference type="PROSITE" id="PS50175">
    <property type="entry name" value="ASP_PROT_RETROV"/>
    <property type="match status" value="1"/>
</dbReference>
<name>A0A851C8W7_CALVR</name>
<protein>
    <submittedName>
        <fullName evidence="5">POK9 protein</fullName>
    </submittedName>
</protein>
<evidence type="ECO:0000313" key="6">
    <source>
        <dbReference type="Proteomes" id="UP000642973"/>
    </source>
</evidence>
<keyword evidence="6" id="KW-1185">Reference proteome</keyword>
<evidence type="ECO:0000256" key="1">
    <source>
        <dbReference type="ARBA" id="ARBA00022670"/>
    </source>
</evidence>
<gene>
    <name evidence="5" type="primary">Ervk9_1</name>
    <name evidence="5" type="ORF">CALVIR_R05052</name>
</gene>
<reference evidence="5" key="1">
    <citation type="submission" date="2019-10" db="EMBL/GenBank/DDBJ databases">
        <title>Bird 10,000 Genomes (B10K) Project - Family phase.</title>
        <authorList>
            <person name="Zhang G."/>
        </authorList>
    </citation>
    <scope>NUCLEOTIDE SEQUENCE</scope>
    <source>
        <strain evidence="5">B10K-DU-002-55</strain>
        <tissue evidence="5">Muscle</tissue>
    </source>
</reference>
<dbReference type="InterPro" id="IPR029054">
    <property type="entry name" value="dUTPase-like"/>
</dbReference>
<dbReference type="PANTHER" id="PTHR19422:SF123">
    <property type="entry name" value="RT1 CLASS I, LOCUS CE15"/>
    <property type="match status" value="1"/>
</dbReference>
<dbReference type="Proteomes" id="UP000642973">
    <property type="component" value="Unassembled WGS sequence"/>
</dbReference>
<keyword evidence="3" id="KW-0378">Hydrolase</keyword>
<dbReference type="Pfam" id="PF00077">
    <property type="entry name" value="RVP"/>
    <property type="match status" value="1"/>
</dbReference>
<dbReference type="GO" id="GO:0004190">
    <property type="term" value="F:aspartic-type endopeptidase activity"/>
    <property type="evidence" value="ECO:0007669"/>
    <property type="project" value="UniProtKB-KW"/>
</dbReference>